<gene>
    <name evidence="3" type="ORF">ACFQ4M_14525</name>
</gene>
<feature type="signal peptide" evidence="2">
    <location>
        <begin position="1"/>
        <end position="31"/>
    </location>
</feature>
<sequence>MRLTRSARSLTAWIAMFAMLLAALAPTLSQAAYRASGDARWLEICTAAGMRYVAVDTAPQDPADELARTAGGCVFCSLFASALPAAWGGADVPSAQGEDISPAFSLHPPRPRPPWVVSSPRAPPAVSYALQ</sequence>
<evidence type="ECO:0000256" key="1">
    <source>
        <dbReference type="SAM" id="MobiDB-lite"/>
    </source>
</evidence>
<accession>A0ABW3WG29</accession>
<proteinExistence type="predicted"/>
<evidence type="ECO:0000313" key="4">
    <source>
        <dbReference type="Proteomes" id="UP001597158"/>
    </source>
</evidence>
<comment type="caution">
    <text evidence="3">The sequence shown here is derived from an EMBL/GenBank/DDBJ whole genome shotgun (WGS) entry which is preliminary data.</text>
</comment>
<feature type="compositionally biased region" description="Low complexity" evidence="1">
    <location>
        <begin position="115"/>
        <end position="131"/>
    </location>
</feature>
<dbReference type="RefSeq" id="WP_277831993.1">
    <property type="nucleotide sequence ID" value="NZ_JARQZE010000004.1"/>
</dbReference>
<evidence type="ECO:0000256" key="2">
    <source>
        <dbReference type="SAM" id="SignalP"/>
    </source>
</evidence>
<name>A0ABW3WG29_9RHOO</name>
<evidence type="ECO:0000313" key="3">
    <source>
        <dbReference type="EMBL" id="MFD1264794.1"/>
    </source>
</evidence>
<organism evidence="3 4">
    <name type="scientific">Thauera mechernichensis</name>
    <dbReference type="NCBI Taxonomy" id="82788"/>
    <lineage>
        <taxon>Bacteria</taxon>
        <taxon>Pseudomonadati</taxon>
        <taxon>Pseudomonadota</taxon>
        <taxon>Betaproteobacteria</taxon>
        <taxon>Rhodocyclales</taxon>
        <taxon>Zoogloeaceae</taxon>
        <taxon>Thauera</taxon>
    </lineage>
</organism>
<protein>
    <submittedName>
        <fullName evidence="3">DUF2946 domain-containing protein</fullName>
    </submittedName>
</protein>
<feature type="region of interest" description="Disordered" evidence="1">
    <location>
        <begin position="112"/>
        <end position="131"/>
    </location>
</feature>
<dbReference type="Proteomes" id="UP001597158">
    <property type="component" value="Unassembled WGS sequence"/>
</dbReference>
<dbReference type="EMBL" id="JBHTMC010000026">
    <property type="protein sequence ID" value="MFD1264794.1"/>
    <property type="molecule type" value="Genomic_DNA"/>
</dbReference>
<feature type="chain" id="PRO_5046715134" evidence="2">
    <location>
        <begin position="32"/>
        <end position="131"/>
    </location>
</feature>
<keyword evidence="4" id="KW-1185">Reference proteome</keyword>
<dbReference type="InterPro" id="IPR021333">
    <property type="entry name" value="DUF2946"/>
</dbReference>
<reference evidence="4" key="1">
    <citation type="journal article" date="2019" name="Int. J. Syst. Evol. Microbiol.">
        <title>The Global Catalogue of Microorganisms (GCM) 10K type strain sequencing project: providing services to taxonomists for standard genome sequencing and annotation.</title>
        <authorList>
            <consortium name="The Broad Institute Genomics Platform"/>
            <consortium name="The Broad Institute Genome Sequencing Center for Infectious Disease"/>
            <person name="Wu L."/>
            <person name="Ma J."/>
        </authorList>
    </citation>
    <scope>NUCLEOTIDE SEQUENCE [LARGE SCALE GENOMIC DNA]</scope>
    <source>
        <strain evidence="4">CCUG 48884</strain>
    </source>
</reference>
<keyword evidence="2" id="KW-0732">Signal</keyword>
<dbReference type="Pfam" id="PF11162">
    <property type="entry name" value="DUF2946"/>
    <property type="match status" value="1"/>
</dbReference>